<proteinExistence type="predicted"/>
<feature type="transmembrane region" description="Helical" evidence="9">
    <location>
        <begin position="110"/>
        <end position="135"/>
    </location>
</feature>
<dbReference type="Gene3D" id="3.90.550.10">
    <property type="entry name" value="Spore Coat Polysaccharide Biosynthesis Protein SpsA, Chain A"/>
    <property type="match status" value="1"/>
</dbReference>
<evidence type="ECO:0000256" key="9">
    <source>
        <dbReference type="SAM" id="Phobius"/>
    </source>
</evidence>
<evidence type="ECO:0000256" key="1">
    <source>
        <dbReference type="ARBA" id="ARBA00004141"/>
    </source>
</evidence>
<dbReference type="OrthoDB" id="5321960at2759"/>
<dbReference type="GO" id="GO:0016020">
    <property type="term" value="C:membrane"/>
    <property type="evidence" value="ECO:0007669"/>
    <property type="project" value="UniProtKB-SubCell"/>
</dbReference>
<gene>
    <name evidence="11" type="ORF">K489DRAFT_327913</name>
</gene>
<reference evidence="11" key="1">
    <citation type="submission" date="2020-01" db="EMBL/GenBank/DDBJ databases">
        <authorList>
            <consortium name="DOE Joint Genome Institute"/>
            <person name="Haridas S."/>
            <person name="Albert R."/>
            <person name="Binder M."/>
            <person name="Bloem J."/>
            <person name="Labutti K."/>
            <person name="Salamov A."/>
            <person name="Andreopoulos B."/>
            <person name="Baker S.E."/>
            <person name="Barry K."/>
            <person name="Bills G."/>
            <person name="Bluhm B.H."/>
            <person name="Cannon C."/>
            <person name="Castanera R."/>
            <person name="Culley D.E."/>
            <person name="Daum C."/>
            <person name="Ezra D."/>
            <person name="Gonzalez J.B."/>
            <person name="Henrissat B."/>
            <person name="Kuo A."/>
            <person name="Liang C."/>
            <person name="Lipzen A."/>
            <person name="Lutzoni F."/>
            <person name="Magnuson J."/>
            <person name="Mondo S."/>
            <person name="Nolan M."/>
            <person name="Ohm R."/>
            <person name="Pangilinan J."/>
            <person name="Park H.-J."/>
            <person name="Ramirez L."/>
            <person name="Alfaro M."/>
            <person name="Sun H."/>
            <person name="Tritt A."/>
            <person name="Yoshinaga Y."/>
            <person name="Zwiers L.-H."/>
            <person name="Turgeon B.G."/>
            <person name="Goodwin S.B."/>
            <person name="Spatafora J.W."/>
            <person name="Crous P.W."/>
            <person name="Grigoriev I.V."/>
        </authorList>
    </citation>
    <scope>NUCLEOTIDE SEQUENCE</scope>
    <source>
        <strain evidence="11">CBS 342.82</strain>
    </source>
</reference>
<feature type="compositionally biased region" description="Low complexity" evidence="8">
    <location>
        <begin position="714"/>
        <end position="723"/>
    </location>
</feature>
<name>A0A6J3LSH5_9PEZI</name>
<keyword evidence="10" id="KW-1185">Reference proteome</keyword>
<dbReference type="SUPFAM" id="SSF53448">
    <property type="entry name" value="Nucleotide-diphospho-sugar transferases"/>
    <property type="match status" value="1"/>
</dbReference>
<feature type="transmembrane region" description="Helical" evidence="9">
    <location>
        <begin position="454"/>
        <end position="478"/>
    </location>
</feature>
<feature type="compositionally biased region" description="Low complexity" evidence="8">
    <location>
        <begin position="732"/>
        <end position="749"/>
    </location>
</feature>
<feature type="transmembrane region" description="Helical" evidence="9">
    <location>
        <begin position="484"/>
        <end position="505"/>
    </location>
</feature>
<comment type="subcellular location">
    <subcellularLocation>
        <location evidence="1">Membrane</location>
        <topology evidence="1">Multi-pass membrane protein</topology>
    </subcellularLocation>
</comment>
<dbReference type="GO" id="GO:0071944">
    <property type="term" value="C:cell periphery"/>
    <property type="evidence" value="ECO:0007669"/>
    <property type="project" value="TreeGrafter"/>
</dbReference>
<evidence type="ECO:0000256" key="3">
    <source>
        <dbReference type="ARBA" id="ARBA00022676"/>
    </source>
</evidence>
<dbReference type="FunFam" id="3.90.550.10:FF:000077">
    <property type="entry name" value="Probable chitin synthase D"/>
    <property type="match status" value="1"/>
</dbReference>
<reference evidence="11" key="3">
    <citation type="submission" date="2025-08" db="UniProtKB">
        <authorList>
            <consortium name="RefSeq"/>
        </authorList>
    </citation>
    <scope>IDENTIFICATION</scope>
    <source>
        <strain evidence="11">CBS 342.82</strain>
    </source>
</reference>
<dbReference type="GO" id="GO:0004100">
    <property type="term" value="F:chitin synthase activity"/>
    <property type="evidence" value="ECO:0007669"/>
    <property type="project" value="UniProtKB-EC"/>
</dbReference>
<evidence type="ECO:0000256" key="2">
    <source>
        <dbReference type="ARBA" id="ARBA00012543"/>
    </source>
</evidence>
<feature type="compositionally biased region" description="Polar residues" evidence="8">
    <location>
        <begin position="769"/>
        <end position="784"/>
    </location>
</feature>
<feature type="region of interest" description="Disordered" evidence="8">
    <location>
        <begin position="704"/>
        <end position="723"/>
    </location>
</feature>
<evidence type="ECO:0000256" key="8">
    <source>
        <dbReference type="SAM" id="MobiDB-lite"/>
    </source>
</evidence>
<dbReference type="GeneID" id="54359825"/>
<keyword evidence="6 9" id="KW-1133">Transmembrane helix</keyword>
<keyword evidence="5 9" id="KW-0812">Transmembrane</keyword>
<keyword evidence="7 9" id="KW-0472">Membrane</keyword>
<feature type="region of interest" description="Disordered" evidence="8">
    <location>
        <begin position="838"/>
        <end position="874"/>
    </location>
</feature>
<feature type="transmembrane region" description="Helical" evidence="9">
    <location>
        <begin position="24"/>
        <end position="53"/>
    </location>
</feature>
<evidence type="ECO:0000313" key="11">
    <source>
        <dbReference type="RefSeq" id="XP_033455280.1"/>
    </source>
</evidence>
<feature type="transmembrane region" description="Helical" evidence="9">
    <location>
        <begin position="517"/>
        <end position="538"/>
    </location>
</feature>
<evidence type="ECO:0000256" key="6">
    <source>
        <dbReference type="ARBA" id="ARBA00022989"/>
    </source>
</evidence>
<dbReference type="GO" id="GO:0006031">
    <property type="term" value="P:chitin biosynthetic process"/>
    <property type="evidence" value="ECO:0007669"/>
    <property type="project" value="TreeGrafter"/>
</dbReference>
<dbReference type="InterPro" id="IPR029044">
    <property type="entry name" value="Nucleotide-diphossugar_trans"/>
</dbReference>
<reference evidence="11" key="2">
    <citation type="submission" date="2020-04" db="EMBL/GenBank/DDBJ databases">
        <authorList>
            <consortium name="NCBI Genome Project"/>
        </authorList>
    </citation>
    <scope>NUCLEOTIDE SEQUENCE</scope>
    <source>
        <strain evidence="11">CBS 342.82</strain>
    </source>
</reference>
<dbReference type="InterPro" id="IPR004835">
    <property type="entry name" value="Chitin_synth"/>
</dbReference>
<dbReference type="RefSeq" id="XP_033455280.1">
    <property type="nucleotide sequence ID" value="XM_033602025.1"/>
</dbReference>
<dbReference type="PANTHER" id="PTHR22914">
    <property type="entry name" value="CHITIN SYNTHASE"/>
    <property type="match status" value="1"/>
</dbReference>
<dbReference type="AlphaFoldDB" id="A0A6J3LSH5"/>
<feature type="region of interest" description="Disordered" evidence="8">
    <location>
        <begin position="732"/>
        <end position="814"/>
    </location>
</feature>
<keyword evidence="3" id="KW-0328">Glycosyltransferase</keyword>
<feature type="transmembrane region" description="Helical" evidence="9">
    <location>
        <begin position="65"/>
        <end position="90"/>
    </location>
</feature>
<feature type="region of interest" description="Disordered" evidence="8">
    <location>
        <begin position="639"/>
        <end position="665"/>
    </location>
</feature>
<feature type="compositionally biased region" description="Basic residues" evidence="8">
    <location>
        <begin position="853"/>
        <end position="867"/>
    </location>
</feature>
<dbReference type="Proteomes" id="UP000504637">
    <property type="component" value="Unplaced"/>
</dbReference>
<evidence type="ECO:0000256" key="4">
    <source>
        <dbReference type="ARBA" id="ARBA00022679"/>
    </source>
</evidence>
<keyword evidence="4" id="KW-0808">Transferase</keyword>
<organism evidence="11">
    <name type="scientific">Dissoconium aciculare CBS 342.82</name>
    <dbReference type="NCBI Taxonomy" id="1314786"/>
    <lineage>
        <taxon>Eukaryota</taxon>
        <taxon>Fungi</taxon>
        <taxon>Dikarya</taxon>
        <taxon>Ascomycota</taxon>
        <taxon>Pezizomycotina</taxon>
        <taxon>Dothideomycetes</taxon>
        <taxon>Dothideomycetidae</taxon>
        <taxon>Mycosphaerellales</taxon>
        <taxon>Dissoconiaceae</taxon>
        <taxon>Dissoconium</taxon>
    </lineage>
</organism>
<sequence length="874" mass="99187">MLLNRDEFDNGIPSITAPWPTQDIIYVAIIGSFMLVALLEWMLWLLAFLYCLVKVYQKATGEGKCAIRILCVLNMIFFVGMRCIFLPVMVVTLPLPAQVVQYFPQQMVSILQWFAFWSFAGLLTVPWLFCVYQLVTHDMGRHQKIKTVLDEYSAPKVVIIMPCYNEEPGILIRTVDSIVDCEYPPSCLHIFLSFDGDAENELYLRTIENLGVPLSLETFPKSIDVKYRRCRITVSRFPHGGKRSCQKKSFKLIDKVYAEYIRRNDDLFLLFIDSDCILDKYCIQNFMYEMELKPGSKHDMLAMTGVITSTTTTNTLLTVLQDMEYIHGQLFERSVESGCGAVTCLPGALTILRFSAFRKMAKYYFADKAEQCDDLFDYGKCHLGEDRWLTHLFMIGAQKRYQIQMNTGAFCKTEAVQTFKSLLKQRRRWFLGFITNEVCMLTDIRLWKRYPLLLLLRLAQNTIRTTALLFFIMVVSLLTTSQKIANLPVGFIAVSLGLNWVLMLYFGAKLGRYKIMLYPLMFVINPFFNWIYMVYGIFTAGQRTWGGPRADAGKVDVLTTVGEVIAEAEAQGDELNVVPETFRPDKHHDPVPLLPSDHLVGRFAPASELSGGWFRQSNDSGVLRADMTPREREAVRYLQAKNGRPLSEESNRSRDSSCDGVTTPRRVESIFGQEDAALYRDQQALHRPAGGAFLEEQDDPVVLSRTAHHHRHQSTASAASDSSVSMHFGFPAASHHASSSDPSFSAGAPYPQGFPTSRKHYSSDEYASEPSSNRLLQTPKTTASRMGRSPLARKSFTRSAGEEFEMTTRRSPTAMAAEQMTLPAQPVEKNTMDISDVTEAEASGSTVEEVERGRRRTPRKLMKKRKERNSWTSK</sequence>
<evidence type="ECO:0000256" key="7">
    <source>
        <dbReference type="ARBA" id="ARBA00023136"/>
    </source>
</evidence>
<protein>
    <recommendedName>
        <fullName evidence="2">chitin synthase</fullName>
        <ecNumber evidence="2">2.4.1.16</ecNumber>
    </recommendedName>
</protein>
<accession>A0A6J3LSH5</accession>
<dbReference type="PANTHER" id="PTHR22914:SF46">
    <property type="entry name" value="CHITIN SYNTHASE"/>
    <property type="match status" value="1"/>
</dbReference>
<evidence type="ECO:0000256" key="5">
    <source>
        <dbReference type="ARBA" id="ARBA00022692"/>
    </source>
</evidence>
<feature type="compositionally biased region" description="Basic and acidic residues" evidence="8">
    <location>
        <begin position="646"/>
        <end position="657"/>
    </location>
</feature>
<evidence type="ECO:0000313" key="10">
    <source>
        <dbReference type="Proteomes" id="UP000504637"/>
    </source>
</evidence>
<dbReference type="Pfam" id="PF03142">
    <property type="entry name" value="Chitin_synth_2"/>
    <property type="match status" value="1"/>
</dbReference>
<dbReference type="GO" id="GO:0030428">
    <property type="term" value="C:cell septum"/>
    <property type="evidence" value="ECO:0007669"/>
    <property type="project" value="TreeGrafter"/>
</dbReference>
<dbReference type="EC" id="2.4.1.16" evidence="2"/>